<evidence type="ECO:0000259" key="2">
    <source>
        <dbReference type="Pfam" id="PF03050"/>
    </source>
</evidence>
<reference evidence="4" key="1">
    <citation type="submission" date="2016-10" db="EMBL/GenBank/DDBJ databases">
        <authorList>
            <person name="Varghese N."/>
            <person name="Submissions S."/>
        </authorList>
    </citation>
    <scope>NUCLEOTIDE SEQUENCE [LARGE SCALE GENOMIC DNA]</scope>
    <source>
        <strain evidence="4">CDM_6</strain>
    </source>
</reference>
<dbReference type="InterPro" id="IPR004291">
    <property type="entry name" value="Transposase_IS66_central"/>
</dbReference>
<sequence>EAERLSEELHALHDDLTAFDEEDPSASAREQKRAEASLHLEGLIREDYEAQEVKKLIEKIRNGLGHWLTFVTEPDVDSTNNRAERALREQVVLRKMFRTLRSAEGVQIHETITTMLATWKRRGLDPPEQLQSILGGQELRLG</sequence>
<dbReference type="Proteomes" id="UP000199320">
    <property type="component" value="Unassembled WGS sequence"/>
</dbReference>
<keyword evidence="4" id="KW-1185">Reference proteome</keyword>
<dbReference type="PANTHER" id="PTHR33678">
    <property type="entry name" value="BLL1576 PROTEIN"/>
    <property type="match status" value="1"/>
</dbReference>
<dbReference type="AlphaFoldDB" id="A0A1I0JVL5"/>
<dbReference type="EMBL" id="FOIC01000068">
    <property type="protein sequence ID" value="SEU14587.1"/>
    <property type="molecule type" value="Genomic_DNA"/>
</dbReference>
<dbReference type="InterPro" id="IPR052344">
    <property type="entry name" value="Transposase-related"/>
</dbReference>
<feature type="non-terminal residue" evidence="3">
    <location>
        <position position="1"/>
    </location>
</feature>
<feature type="domain" description="Transposase IS66 central" evidence="2">
    <location>
        <begin position="8"/>
        <end position="107"/>
    </location>
</feature>
<name>A0A1I0JVL5_9EURY</name>
<dbReference type="RefSeq" id="WP_139246297.1">
    <property type="nucleotide sequence ID" value="NZ_FOIC01000068.1"/>
</dbReference>
<organism evidence="3 4">
    <name type="scientific">Natrinema hispanicum</name>
    <dbReference type="NCBI Taxonomy" id="392421"/>
    <lineage>
        <taxon>Archaea</taxon>
        <taxon>Methanobacteriati</taxon>
        <taxon>Methanobacteriota</taxon>
        <taxon>Stenosarchaea group</taxon>
        <taxon>Halobacteria</taxon>
        <taxon>Halobacteriales</taxon>
        <taxon>Natrialbaceae</taxon>
        <taxon>Natrinema</taxon>
    </lineage>
</organism>
<dbReference type="PANTHER" id="PTHR33678:SF1">
    <property type="entry name" value="BLL1576 PROTEIN"/>
    <property type="match status" value="1"/>
</dbReference>
<protein>
    <submittedName>
        <fullName evidence="3">Transposase IS66 family protein</fullName>
    </submittedName>
</protein>
<gene>
    <name evidence="3" type="ORF">SAMN04488694_1681</name>
</gene>
<proteinExistence type="predicted"/>
<evidence type="ECO:0000256" key="1">
    <source>
        <dbReference type="SAM" id="MobiDB-lite"/>
    </source>
</evidence>
<dbReference type="OrthoDB" id="147223at2157"/>
<feature type="region of interest" description="Disordered" evidence="1">
    <location>
        <begin position="13"/>
        <end position="34"/>
    </location>
</feature>
<accession>A0A1I0JVL5</accession>
<dbReference type="Pfam" id="PF03050">
    <property type="entry name" value="DDE_Tnp_IS66"/>
    <property type="match status" value="1"/>
</dbReference>
<evidence type="ECO:0000313" key="4">
    <source>
        <dbReference type="Proteomes" id="UP000199320"/>
    </source>
</evidence>
<evidence type="ECO:0000313" key="3">
    <source>
        <dbReference type="EMBL" id="SEU14587.1"/>
    </source>
</evidence>